<proteinExistence type="predicted"/>
<accession>A0ABD3U2X4</accession>
<protein>
    <submittedName>
        <fullName evidence="2">Uncharacterized protein</fullName>
    </submittedName>
</protein>
<name>A0ABD3U2X4_SINWO</name>
<feature type="region of interest" description="Disordered" evidence="1">
    <location>
        <begin position="62"/>
        <end position="88"/>
    </location>
</feature>
<feature type="compositionally biased region" description="Polar residues" evidence="1">
    <location>
        <begin position="62"/>
        <end position="78"/>
    </location>
</feature>
<evidence type="ECO:0000313" key="3">
    <source>
        <dbReference type="Proteomes" id="UP001634394"/>
    </source>
</evidence>
<feature type="compositionally biased region" description="Polar residues" evidence="1">
    <location>
        <begin position="11"/>
        <end position="24"/>
    </location>
</feature>
<comment type="caution">
    <text evidence="2">The sequence shown here is derived from an EMBL/GenBank/DDBJ whole genome shotgun (WGS) entry which is preliminary data.</text>
</comment>
<evidence type="ECO:0000256" key="1">
    <source>
        <dbReference type="SAM" id="MobiDB-lite"/>
    </source>
</evidence>
<organism evidence="2 3">
    <name type="scientific">Sinanodonta woodiana</name>
    <name type="common">Chinese pond mussel</name>
    <name type="synonym">Anodonta woodiana</name>
    <dbReference type="NCBI Taxonomy" id="1069815"/>
    <lineage>
        <taxon>Eukaryota</taxon>
        <taxon>Metazoa</taxon>
        <taxon>Spiralia</taxon>
        <taxon>Lophotrochozoa</taxon>
        <taxon>Mollusca</taxon>
        <taxon>Bivalvia</taxon>
        <taxon>Autobranchia</taxon>
        <taxon>Heteroconchia</taxon>
        <taxon>Palaeoheterodonta</taxon>
        <taxon>Unionida</taxon>
        <taxon>Unionoidea</taxon>
        <taxon>Unionidae</taxon>
        <taxon>Unioninae</taxon>
        <taxon>Sinanodonta</taxon>
    </lineage>
</organism>
<sequence length="88" mass="9790">TITGSYIRGRTSVTAQELTPTRQPSDYPPLSQHRSRHLHDSLQILQLCQSTGANTYTTALRFPTSVTAEEQTPTRQPSDSPPLSEHRS</sequence>
<evidence type="ECO:0000313" key="2">
    <source>
        <dbReference type="EMBL" id="KAL3842963.1"/>
    </source>
</evidence>
<keyword evidence="3" id="KW-1185">Reference proteome</keyword>
<feature type="region of interest" description="Disordered" evidence="1">
    <location>
        <begin position="1"/>
        <end position="35"/>
    </location>
</feature>
<dbReference type="Proteomes" id="UP001634394">
    <property type="component" value="Unassembled WGS sequence"/>
</dbReference>
<gene>
    <name evidence="2" type="ORF">ACJMK2_020933</name>
</gene>
<dbReference type="AlphaFoldDB" id="A0ABD3U2X4"/>
<dbReference type="EMBL" id="JBJQND010000017">
    <property type="protein sequence ID" value="KAL3842963.1"/>
    <property type="molecule type" value="Genomic_DNA"/>
</dbReference>
<reference evidence="2 3" key="1">
    <citation type="submission" date="2024-11" db="EMBL/GenBank/DDBJ databases">
        <title>Chromosome-level genome assembly of the freshwater bivalve Anodonta woodiana.</title>
        <authorList>
            <person name="Chen X."/>
        </authorList>
    </citation>
    <scope>NUCLEOTIDE SEQUENCE [LARGE SCALE GENOMIC DNA]</scope>
    <source>
        <strain evidence="2">MN2024</strain>
        <tissue evidence="2">Gills</tissue>
    </source>
</reference>
<feature type="non-terminal residue" evidence="2">
    <location>
        <position position="1"/>
    </location>
</feature>